<dbReference type="CDD" id="cd01949">
    <property type="entry name" value="GGDEF"/>
    <property type="match status" value="1"/>
</dbReference>
<feature type="transmembrane region" description="Helical" evidence="1">
    <location>
        <begin position="62"/>
        <end position="80"/>
    </location>
</feature>
<keyword evidence="4" id="KW-1185">Reference proteome</keyword>
<organism evidence="3 4">
    <name type="scientific">Mycobacterium numidiamassiliense</name>
    <dbReference type="NCBI Taxonomy" id="1841861"/>
    <lineage>
        <taxon>Bacteria</taxon>
        <taxon>Bacillati</taxon>
        <taxon>Actinomycetota</taxon>
        <taxon>Actinomycetes</taxon>
        <taxon>Mycobacteriales</taxon>
        <taxon>Mycobacteriaceae</taxon>
        <taxon>Mycobacterium</taxon>
    </lineage>
</organism>
<dbReference type="STRING" id="1841861.GCA_900157365_02492"/>
<dbReference type="PANTHER" id="PTHR45138">
    <property type="entry name" value="REGULATORY COMPONENTS OF SENSORY TRANSDUCTION SYSTEM"/>
    <property type="match status" value="1"/>
</dbReference>
<dbReference type="SUPFAM" id="SSF55073">
    <property type="entry name" value="Nucleotide cyclase"/>
    <property type="match status" value="1"/>
</dbReference>
<dbReference type="PROSITE" id="PS50887">
    <property type="entry name" value="GGDEF"/>
    <property type="match status" value="1"/>
</dbReference>
<dbReference type="InterPro" id="IPR043128">
    <property type="entry name" value="Rev_trsase/Diguanyl_cyclase"/>
</dbReference>
<dbReference type="AlphaFoldDB" id="A0A2U3PE50"/>
<dbReference type="InterPro" id="IPR029787">
    <property type="entry name" value="Nucleotide_cyclase"/>
</dbReference>
<dbReference type="EMBL" id="FUEZ01000004">
    <property type="protein sequence ID" value="SPM41955.1"/>
    <property type="molecule type" value="Genomic_DNA"/>
</dbReference>
<protein>
    <submittedName>
        <fullName evidence="3">Two-component response regulator, PleD family, consists of two REC domains and a diguanylate cyclase (GGDEF) domain</fullName>
    </submittedName>
</protein>
<sequence length="361" mass="38577">MVQWTRRWWQQSDQFDWFSAYLEDRNLETQWRAATFGCTILLAALPILMLGSPAGPNHIGTVWLSIFAAASGAISASLWLRRWPTRRQSFLLCLMGSASIAAICLAQSNPYAGLEGCHIFAVIGGYIAYFHTTKLLASNLAVAVACSAILAGRLAAATGDLSLVAASLITVGALNIGVPFGIHSLVHSLRTDLRSSDRDSLTGLLNRRSFYHSAYELLMRYQGAAGKYLVVAMVDLDNFKQLNDAQGHAAGDRALVDVSATLRDHCRATAVIGRAGGEEFVIADIDNVTNPAAMAERLCQAIAGLPMQITASIGTASAPLDTDVDRSLIDGLVGAADAAMYDAKRAGGNRTRHRDDVPSPG</sequence>
<accession>A0A2U3PE50</accession>
<dbReference type="SMART" id="SM00267">
    <property type="entry name" value="GGDEF"/>
    <property type="match status" value="1"/>
</dbReference>
<dbReference type="GO" id="GO:0052621">
    <property type="term" value="F:diguanylate cyclase activity"/>
    <property type="evidence" value="ECO:0007669"/>
    <property type="project" value="TreeGrafter"/>
</dbReference>
<feature type="transmembrane region" description="Helical" evidence="1">
    <location>
        <begin position="162"/>
        <end position="186"/>
    </location>
</feature>
<evidence type="ECO:0000259" key="2">
    <source>
        <dbReference type="PROSITE" id="PS50887"/>
    </source>
</evidence>
<dbReference type="Gene3D" id="3.30.70.270">
    <property type="match status" value="1"/>
</dbReference>
<reference evidence="3 4" key="1">
    <citation type="submission" date="2017-01" db="EMBL/GenBank/DDBJ databases">
        <authorList>
            <consortium name="Urmite Genomes"/>
        </authorList>
    </citation>
    <scope>NUCLEOTIDE SEQUENCE [LARGE SCALE GENOMIC DNA]</scope>
    <source>
        <strain evidence="3 4">AB215</strain>
    </source>
</reference>
<dbReference type="NCBIfam" id="TIGR00254">
    <property type="entry name" value="GGDEF"/>
    <property type="match status" value="1"/>
</dbReference>
<dbReference type="GO" id="GO:1902201">
    <property type="term" value="P:negative regulation of bacterial-type flagellum-dependent cell motility"/>
    <property type="evidence" value="ECO:0007669"/>
    <property type="project" value="TreeGrafter"/>
</dbReference>
<evidence type="ECO:0000313" key="3">
    <source>
        <dbReference type="EMBL" id="SPM41955.1"/>
    </source>
</evidence>
<dbReference type="GO" id="GO:0043709">
    <property type="term" value="P:cell adhesion involved in single-species biofilm formation"/>
    <property type="evidence" value="ECO:0007669"/>
    <property type="project" value="TreeGrafter"/>
</dbReference>
<dbReference type="InterPro" id="IPR050469">
    <property type="entry name" value="Diguanylate_Cyclase"/>
</dbReference>
<dbReference type="InterPro" id="IPR000160">
    <property type="entry name" value="GGDEF_dom"/>
</dbReference>
<feature type="transmembrane region" description="Helical" evidence="1">
    <location>
        <begin position="136"/>
        <end position="156"/>
    </location>
</feature>
<dbReference type="OrthoDB" id="23692at2"/>
<name>A0A2U3PE50_9MYCO</name>
<evidence type="ECO:0000256" key="1">
    <source>
        <dbReference type="SAM" id="Phobius"/>
    </source>
</evidence>
<feature type="transmembrane region" description="Helical" evidence="1">
    <location>
        <begin position="31"/>
        <end position="50"/>
    </location>
</feature>
<evidence type="ECO:0000313" key="4">
    <source>
        <dbReference type="Proteomes" id="UP000240424"/>
    </source>
</evidence>
<feature type="transmembrane region" description="Helical" evidence="1">
    <location>
        <begin position="89"/>
        <end position="106"/>
    </location>
</feature>
<feature type="domain" description="GGDEF" evidence="2">
    <location>
        <begin position="227"/>
        <end position="356"/>
    </location>
</feature>
<keyword evidence="1" id="KW-0472">Membrane</keyword>
<dbReference type="GO" id="GO:0005886">
    <property type="term" value="C:plasma membrane"/>
    <property type="evidence" value="ECO:0007669"/>
    <property type="project" value="TreeGrafter"/>
</dbReference>
<keyword evidence="1" id="KW-0812">Transmembrane</keyword>
<feature type="transmembrane region" description="Helical" evidence="1">
    <location>
        <begin position="112"/>
        <end position="129"/>
    </location>
</feature>
<dbReference type="RefSeq" id="WP_077080481.1">
    <property type="nucleotide sequence ID" value="NZ_FUEZ01000004.1"/>
</dbReference>
<gene>
    <name evidence="3" type="ORF">MNAB215_4172</name>
</gene>
<dbReference type="Pfam" id="PF00990">
    <property type="entry name" value="GGDEF"/>
    <property type="match status" value="1"/>
</dbReference>
<proteinExistence type="predicted"/>
<dbReference type="Proteomes" id="UP000240424">
    <property type="component" value="Unassembled WGS sequence"/>
</dbReference>
<dbReference type="PANTHER" id="PTHR45138:SF9">
    <property type="entry name" value="DIGUANYLATE CYCLASE DGCM-RELATED"/>
    <property type="match status" value="1"/>
</dbReference>
<keyword evidence="1" id="KW-1133">Transmembrane helix</keyword>